<organism evidence="1 2">
    <name type="scientific">Candidatus Peribacter riflensis</name>
    <dbReference type="NCBI Taxonomy" id="1735162"/>
    <lineage>
        <taxon>Bacteria</taxon>
        <taxon>Candidatus Peregrinibacteriota</taxon>
        <taxon>Candidatus Peribacteria</taxon>
        <taxon>Candidatus Peribacterales</taxon>
        <taxon>Candidatus Peribacteraceae</taxon>
        <taxon>Candidatus Peribacter</taxon>
    </lineage>
</organism>
<sequence length="565" mass="65645">MLGKCVECGSSFEISSDDQRFLDDFEVPAPQSCPECRLRRRLLERNSRKLYWRTCDLTGERILSQFHADHPFPVFSPEAWWGDGWDALTYGQDIDFSRPFFEQFMELRNRVPHQARFVIQGTMVNSDYVNNAGYSKNCYLIAEADYVEDCLYSNRVYHCKDMVDCFNCHKSEILYECLDCIDCHSLFFSQDCHNCSDSYFLKSCIGCRDCIACANQRQKRFMILNEQLTKEEYEKRKTTLRLDTSSGIAMVRKNVTEFFRAQPQRYVQGEHNEHSTGDHISNTRNAFYCMDCKDLEDCRYCQRVSMGVKSSMDYTFWGDNVERAYQCGACGNNVYNLKFSTMCTTNMSDCEYLDSCTGCKNCFGCVGLKKKQYCILNTQYTKDEYEKLREKLIAHMKKAGEYGEFFPKSMSSFAYNESIAMEYFPLSKDEALKRGYPWRDESDEKPDVQKVIAAAKLPETIAEIPDSSAVALAKADDILNWAVTSAVSGRPFRIVKQELAFYRVHDLPLPHLHPEERQDRRTALRPPRRLWNRPCSACGKAMESTFSPERKETVLCEECYLKEVY</sequence>
<name>A0A0S1SIG0_9BACT</name>
<protein>
    <submittedName>
        <fullName evidence="1">Uncharacterized protein</fullName>
    </submittedName>
</protein>
<accession>A0A0S1SN88</accession>
<dbReference type="Proteomes" id="UP000069135">
    <property type="component" value="Chromosome"/>
</dbReference>
<dbReference type="KEGG" id="prf:PeribacterA2_0695"/>
<accession>A0A0S1SP93</accession>
<proteinExistence type="predicted"/>
<dbReference type="EMBL" id="CP013065">
    <property type="protein sequence ID" value="ALM13370.1"/>
    <property type="molecule type" value="Genomic_DNA"/>
</dbReference>
<evidence type="ECO:0000313" key="1">
    <source>
        <dbReference type="EMBL" id="ALM13370.1"/>
    </source>
</evidence>
<dbReference type="STRING" id="1735162.PeribacterB2_0696"/>
<dbReference type="AlphaFoldDB" id="A0A0S1SIG0"/>
<reference evidence="1 2" key="2">
    <citation type="journal article" date="2016" name="PeerJ">
        <title>Analysis of five complete genome sequences for members of the class Peribacteria in the recently recognized Peregrinibacteria bacterial phylum.</title>
        <authorList>
            <person name="Anantharaman K."/>
            <person name="Brown C.T."/>
            <person name="Burstein D."/>
            <person name="Castelle C.J."/>
            <person name="Probst A.J."/>
            <person name="Thomas B.C."/>
            <person name="Williams K.H."/>
            <person name="Banfield J.F."/>
        </authorList>
    </citation>
    <scope>NUCLEOTIDE SEQUENCE [LARGE SCALE GENOMIC DNA]</scope>
    <source>
        <strain evidence="1">RIFOXYD1_FULL_PER-ii_59_16</strain>
    </source>
</reference>
<accession>A0A0S1SVW3</accession>
<evidence type="ECO:0000313" key="2">
    <source>
        <dbReference type="Proteomes" id="UP000069135"/>
    </source>
</evidence>
<gene>
    <name evidence="1" type="ORF">PeribacterD1_0696</name>
</gene>
<accession>A0A0S1SIG0</accession>
<reference evidence="2" key="1">
    <citation type="submission" date="2015-10" db="EMBL/GenBank/DDBJ databases">
        <title>Analysis of five complete genome sequences for members of the class Peribacteria in the recently recognized Peregrinibacteria bacterial phylum.</title>
        <authorList>
            <person name="Anantharaman K."/>
            <person name="Brown C.T."/>
            <person name="Burstein D."/>
            <person name="Castelle C.J."/>
            <person name="Probst A.J."/>
            <person name="Thomas B.C."/>
            <person name="Williams K.H."/>
            <person name="Banfield J.F."/>
        </authorList>
    </citation>
    <scope>NUCLEOTIDE SEQUENCE [LARGE SCALE GENOMIC DNA]</scope>
</reference>
<accession>A0A0S1SLQ1</accession>